<comment type="caution">
    <text evidence="3">The sequence shown here is derived from an EMBL/GenBank/DDBJ whole genome shotgun (WGS) entry which is preliminary data.</text>
</comment>
<feature type="domain" description="Secretion system C-terminal sorting" evidence="2">
    <location>
        <begin position="380"/>
        <end position="455"/>
    </location>
</feature>
<organism evidence="3 4">
    <name type="scientific">Candidatus Nomurabacteria bacterium CG1_02_31_12</name>
    <dbReference type="NCBI Taxonomy" id="1805280"/>
    <lineage>
        <taxon>Bacteria</taxon>
        <taxon>Candidatus Nomuraibacteriota</taxon>
    </lineage>
</organism>
<evidence type="ECO:0000313" key="3">
    <source>
        <dbReference type="EMBL" id="OIO29624.1"/>
    </source>
</evidence>
<accession>A0A1J4V0Z1</accession>
<dbReference type="InterPro" id="IPR026444">
    <property type="entry name" value="Secre_tail"/>
</dbReference>
<dbReference type="Proteomes" id="UP000185769">
    <property type="component" value="Unassembled WGS sequence"/>
</dbReference>
<evidence type="ECO:0000256" key="1">
    <source>
        <dbReference type="SAM" id="SignalP"/>
    </source>
</evidence>
<dbReference type="NCBIfam" id="TIGR04183">
    <property type="entry name" value="Por_Secre_tail"/>
    <property type="match status" value="1"/>
</dbReference>
<keyword evidence="1" id="KW-0732">Signal</keyword>
<proteinExistence type="predicted"/>
<reference evidence="3 4" key="1">
    <citation type="journal article" date="2016" name="Environ. Microbiol.">
        <title>Genomic resolution of a cold subsurface aquifer community provides metabolic insights for novel microbes adapted to high CO concentrations.</title>
        <authorList>
            <person name="Probst A.J."/>
            <person name="Castelle C.J."/>
            <person name="Singh A."/>
            <person name="Brown C.T."/>
            <person name="Anantharaman K."/>
            <person name="Sharon I."/>
            <person name="Hug L.A."/>
            <person name="Burstein D."/>
            <person name="Emerson J.B."/>
            <person name="Thomas B.C."/>
            <person name="Banfield J.F."/>
        </authorList>
    </citation>
    <scope>NUCLEOTIDE SEQUENCE [LARGE SCALE GENOMIC DNA]</scope>
    <source>
        <strain evidence="3">CG1_02_31_12</strain>
    </source>
</reference>
<dbReference type="AlphaFoldDB" id="A0A1J4V0Z1"/>
<dbReference type="Gene3D" id="2.60.40.4070">
    <property type="match status" value="1"/>
</dbReference>
<gene>
    <name evidence="3" type="ORF">AUJ22_01025</name>
</gene>
<name>A0A1J4V0Z1_9BACT</name>
<feature type="signal peptide" evidence="1">
    <location>
        <begin position="1"/>
        <end position="19"/>
    </location>
</feature>
<dbReference type="Pfam" id="PF18962">
    <property type="entry name" value="Por_Secre_tail"/>
    <property type="match status" value="1"/>
</dbReference>
<dbReference type="EMBL" id="MNVM01000017">
    <property type="protein sequence ID" value="OIO29624.1"/>
    <property type="molecule type" value="Genomic_DNA"/>
</dbReference>
<dbReference type="STRING" id="1805280.AUJ22_01025"/>
<feature type="chain" id="PRO_5012904757" description="Secretion system C-terminal sorting domain-containing protein" evidence="1">
    <location>
        <begin position="20"/>
        <end position="458"/>
    </location>
</feature>
<evidence type="ECO:0000313" key="4">
    <source>
        <dbReference type="Proteomes" id="UP000185769"/>
    </source>
</evidence>
<sequence length="458" mass="50919">MKKCWFISLFIFFSLGMFPQTIELFAQSYPSSDNGYLQINDAIMVTGGHYQVPVVFSGDSIVGVESTLFSSDGLSFDFENRNTVTLNEWYWGNTYSFPILDYDKKTNNNTVHWGLFCPDIFYNYFAPVRISIVVNPNLGDKYEEYLIFGQTIFTKSDPKHTQYYATGSSAKITVFNGEVWGGENGTLDIFKILDLSSGKIMTIDQRSLAYYDLNGDLKVTSFDALLRVCKHFNTIDSYPVETGNYYYDGGCGLGITTTKGEVIVQQSNNSVMLTFSDSLTNGDLSFKLPKGAWIEKGLGFNANNSISDPKDGITKMSFVASNPIKNGSSIIIHGAKIEEITLTGTLNNGKSIILKHYGITDVPEEKSNSVPTEFDLSQNYPNPFNPSTTISYAIPTDGFVSLKIYDMLGKEVATLINEEKPAGDYTISFNANNLASGMYIYKISSGPFNQTKKMILMK</sequence>
<evidence type="ECO:0000259" key="2">
    <source>
        <dbReference type="Pfam" id="PF18962"/>
    </source>
</evidence>
<protein>
    <recommendedName>
        <fullName evidence="2">Secretion system C-terminal sorting domain-containing protein</fullName>
    </recommendedName>
</protein>